<gene>
    <name evidence="3" type="ORF">GCK72_003704</name>
</gene>
<evidence type="ECO:0000256" key="1">
    <source>
        <dbReference type="PROSITE-ProRule" id="PRU00239"/>
    </source>
</evidence>
<dbReference type="GO" id="GO:0006508">
    <property type="term" value="P:proteolysis"/>
    <property type="evidence" value="ECO:0007669"/>
    <property type="project" value="InterPro"/>
</dbReference>
<name>A0A6A5H9P5_CAERE</name>
<reference evidence="3 4" key="1">
    <citation type="submission" date="2019-12" db="EMBL/GenBank/DDBJ databases">
        <title>Chromosome-level assembly of the Caenorhabditis remanei genome.</title>
        <authorList>
            <person name="Teterina A.A."/>
            <person name="Willis J.H."/>
            <person name="Phillips P.C."/>
        </authorList>
    </citation>
    <scope>NUCLEOTIDE SEQUENCE [LARGE SCALE GENOMIC DNA]</scope>
    <source>
        <strain evidence="3 4">PX506</strain>
        <tissue evidence="3">Whole organism</tissue>
    </source>
</reference>
<sequence>MHGYSVVDVGERGGDKYLRLRNSWGDNKITFDEWSLCSPELAGLLKMENVPMNRTWVSIHRVNELDSNECDELLMCELIQESSRDISLIPGDYILMITELLGVKEERNVAIYTSIPISARICSWSPKSLIDVFQKAVGTFGMEMRGITRRDISIQKYTDNEDSFMVVMAENYTIDKYLHVHIHFSHTAFIQFSRNDEDKQFADVIPPRRRQILIVAYHSPVFDGKGFGMNVEYWVSKKSKTKIGRSDRAEHVPSIRSDEYVHFTTVID</sequence>
<evidence type="ECO:0000259" key="2">
    <source>
        <dbReference type="PROSITE" id="PS50203"/>
    </source>
</evidence>
<organism evidence="3 4">
    <name type="scientific">Caenorhabditis remanei</name>
    <name type="common">Caenorhabditis vulgaris</name>
    <dbReference type="NCBI Taxonomy" id="31234"/>
    <lineage>
        <taxon>Eukaryota</taxon>
        <taxon>Metazoa</taxon>
        <taxon>Ecdysozoa</taxon>
        <taxon>Nematoda</taxon>
        <taxon>Chromadorea</taxon>
        <taxon>Rhabditida</taxon>
        <taxon>Rhabditina</taxon>
        <taxon>Rhabditomorpha</taxon>
        <taxon>Rhabditoidea</taxon>
        <taxon>Rhabditidae</taxon>
        <taxon>Peloderinae</taxon>
        <taxon>Caenorhabditis</taxon>
    </lineage>
</organism>
<evidence type="ECO:0000313" key="4">
    <source>
        <dbReference type="Proteomes" id="UP000483820"/>
    </source>
</evidence>
<dbReference type="KEGG" id="crq:GCK72_003704"/>
<dbReference type="EMBL" id="WUAV01000002">
    <property type="protein sequence ID" value="KAF1763759.1"/>
    <property type="molecule type" value="Genomic_DNA"/>
</dbReference>
<accession>A0A6A5H9P5</accession>
<dbReference type="GO" id="GO:0004198">
    <property type="term" value="F:calcium-dependent cysteine-type endopeptidase activity"/>
    <property type="evidence" value="ECO:0007669"/>
    <property type="project" value="InterPro"/>
</dbReference>
<evidence type="ECO:0000313" key="3">
    <source>
        <dbReference type="EMBL" id="KAF1763759.1"/>
    </source>
</evidence>
<dbReference type="RefSeq" id="XP_053588395.1">
    <property type="nucleotide sequence ID" value="XM_053724201.1"/>
</dbReference>
<feature type="domain" description="Calpain catalytic" evidence="2">
    <location>
        <begin position="1"/>
        <end position="62"/>
    </location>
</feature>
<dbReference type="InterPro" id="IPR001300">
    <property type="entry name" value="Peptidase_C2_calpain_cat"/>
</dbReference>
<protein>
    <recommendedName>
        <fullName evidence="2">Calpain catalytic domain-containing protein</fullName>
    </recommendedName>
</protein>
<comment type="caution">
    <text evidence="1">Lacks conserved residue(s) required for the propagation of feature annotation.</text>
</comment>
<dbReference type="PROSITE" id="PS50203">
    <property type="entry name" value="CALPAIN_CAT"/>
    <property type="match status" value="1"/>
</dbReference>
<proteinExistence type="predicted"/>
<dbReference type="GeneID" id="9806924"/>
<dbReference type="Proteomes" id="UP000483820">
    <property type="component" value="Chromosome II"/>
</dbReference>
<dbReference type="CTD" id="9806924"/>
<dbReference type="AlphaFoldDB" id="A0A6A5H9P5"/>
<comment type="caution">
    <text evidence="3">The sequence shown here is derived from an EMBL/GenBank/DDBJ whole genome shotgun (WGS) entry which is preliminary data.</text>
</comment>